<dbReference type="RefSeq" id="WP_120468168.1">
    <property type="nucleotide sequence ID" value="NZ_RAYQ01000005.1"/>
</dbReference>
<dbReference type="AlphaFoldDB" id="A0A3A9ALU2"/>
<feature type="transmembrane region" description="Helical" evidence="6">
    <location>
        <begin position="518"/>
        <end position="540"/>
    </location>
</feature>
<keyword evidence="3 6" id="KW-0812">Transmembrane</keyword>
<keyword evidence="4 6" id="KW-1133">Transmembrane helix</keyword>
<dbReference type="OrthoDB" id="9781780at2"/>
<dbReference type="InterPro" id="IPR052536">
    <property type="entry name" value="ABC-4_Integral_Memb_Prot"/>
</dbReference>
<dbReference type="InterPro" id="IPR027022">
    <property type="entry name" value="ABC_permease_BceB-typ"/>
</dbReference>
<evidence type="ECO:0000313" key="8">
    <source>
        <dbReference type="EMBL" id="RKI92412.1"/>
    </source>
</evidence>
<comment type="caution">
    <text evidence="8">The sequence shown here is derived from an EMBL/GenBank/DDBJ whole genome shotgun (WGS) entry which is preliminary data.</text>
</comment>
<reference evidence="8 9" key="1">
    <citation type="submission" date="2018-09" db="EMBL/GenBank/DDBJ databases">
        <title>Murine metabolic-syndrome-specific gut microbial biobank.</title>
        <authorList>
            <person name="Liu C."/>
        </authorList>
    </citation>
    <scope>NUCLEOTIDE SEQUENCE [LARGE SCALE GENOMIC DNA]</scope>
    <source>
        <strain evidence="8 9">0.1xD8-82</strain>
    </source>
</reference>
<dbReference type="GO" id="GO:0055085">
    <property type="term" value="P:transmembrane transport"/>
    <property type="evidence" value="ECO:0007669"/>
    <property type="project" value="UniProtKB-UniRule"/>
</dbReference>
<evidence type="ECO:0000256" key="6">
    <source>
        <dbReference type="PIRNR" id="PIRNR018968"/>
    </source>
</evidence>
<comment type="similarity">
    <text evidence="6">Belongs to the ABC-4 integral membrane protein family.</text>
</comment>
<feature type="transmembrane region" description="Helical" evidence="6">
    <location>
        <begin position="160"/>
        <end position="179"/>
    </location>
</feature>
<sequence>MRMMSLALMNFKNSFRNYLSLVISLSFTILIFFNFQNIIYSDGLAVLGAKNKEYTETVVQVISFVLVCFMFFFIWYSTNVFLTKRKKEIGIYVFMGLSNQKIGRLYAIETALTGVSALIFGIFSGVLTAGLFQMILFALSDIAVEISFQFRIKPVFITSGVYLAVYFIFVLKGYINIVRSSVLSMLLGTKQNEYVKQNVAILFVKAMAGTVVLGTGFYLAVRESGNGVNIMGNLFLAVVFVVIGVYLLFGGLIPFVFQGLAKNKAFLYGKERCLWVNSVVFRMKKNYRTYAMACILILCSVSALATGFAMKNRYENVKIFESVYTFQVLSSWPDLGEEVRGIIGENTEITYSAEIPIIALKEDTVAANENFGTYALVAYSDLKKLAENVGLAFDFQEPEQGQVVRASHLSLLSLITDSSHISVTIGGKVYQQTEEITVPYMGYLQDKVSFYVVNDEEFKDLVPLGQKLYTYNYRMEDLNVFETVREELRRFREDVISDYYMGIVSMDPSKDTLEWIKISYSLCIFMFMVFILASGSIMFMKLYNDSFEEKERFLVLRKIGMSHKVLQKSIAAELGAAYGLPFAVMAVSSYFSVHALELMMKADLRIINVVSVLTVSGIFLLCYILSVLTYQRNVGVSENSLL</sequence>
<keyword evidence="6" id="KW-0813">Transport</keyword>
<accession>A0A3A9ALU2</accession>
<dbReference type="PANTHER" id="PTHR46795">
    <property type="entry name" value="ABC TRANSPORTER PERMEASE-RELATED-RELATED"/>
    <property type="match status" value="1"/>
</dbReference>
<name>A0A3A9ALU2_9FIRM</name>
<dbReference type="Pfam" id="PF02687">
    <property type="entry name" value="FtsX"/>
    <property type="match status" value="1"/>
</dbReference>
<comment type="subcellular location">
    <subcellularLocation>
        <location evidence="1 6">Cell membrane</location>
        <topology evidence="1 6">Multi-pass membrane protein</topology>
    </subcellularLocation>
</comment>
<feature type="transmembrane region" description="Helical" evidence="6">
    <location>
        <begin position="570"/>
        <end position="593"/>
    </location>
</feature>
<keyword evidence="9" id="KW-1185">Reference proteome</keyword>
<organism evidence="8 9">
    <name type="scientific">Parablautia intestinalis</name>
    <dbReference type="NCBI Taxonomy" id="2320100"/>
    <lineage>
        <taxon>Bacteria</taxon>
        <taxon>Bacillati</taxon>
        <taxon>Bacillota</taxon>
        <taxon>Clostridia</taxon>
        <taxon>Lachnospirales</taxon>
        <taxon>Lachnospiraceae</taxon>
        <taxon>Parablautia</taxon>
    </lineage>
</organism>
<gene>
    <name evidence="8" type="ORF">D7V94_06990</name>
</gene>
<feature type="transmembrane region" description="Helical" evidence="6">
    <location>
        <begin position="199"/>
        <end position="221"/>
    </location>
</feature>
<feature type="transmembrane region" description="Helical" evidence="6">
    <location>
        <begin position="103"/>
        <end position="123"/>
    </location>
</feature>
<dbReference type="GO" id="GO:0005886">
    <property type="term" value="C:plasma membrane"/>
    <property type="evidence" value="ECO:0007669"/>
    <property type="project" value="UniProtKB-SubCell"/>
</dbReference>
<evidence type="ECO:0000256" key="4">
    <source>
        <dbReference type="ARBA" id="ARBA00022989"/>
    </source>
</evidence>
<feature type="transmembrane region" description="Helical" evidence="6">
    <location>
        <begin position="290"/>
        <end position="310"/>
    </location>
</feature>
<feature type="transmembrane region" description="Helical" evidence="6">
    <location>
        <begin position="605"/>
        <end position="630"/>
    </location>
</feature>
<evidence type="ECO:0000313" key="9">
    <source>
        <dbReference type="Proteomes" id="UP000280696"/>
    </source>
</evidence>
<keyword evidence="2 6" id="KW-1003">Cell membrane</keyword>
<feature type="domain" description="ABC3 transporter permease C-terminal" evidence="7">
    <location>
        <begin position="61"/>
        <end position="179"/>
    </location>
</feature>
<evidence type="ECO:0000256" key="3">
    <source>
        <dbReference type="ARBA" id="ARBA00022692"/>
    </source>
</evidence>
<evidence type="ECO:0000256" key="1">
    <source>
        <dbReference type="ARBA" id="ARBA00004651"/>
    </source>
</evidence>
<feature type="transmembrane region" description="Helical" evidence="6">
    <location>
        <begin position="129"/>
        <end position="148"/>
    </location>
</feature>
<proteinExistence type="inferred from homology"/>
<dbReference type="EMBL" id="RAYQ01000005">
    <property type="protein sequence ID" value="RKI92412.1"/>
    <property type="molecule type" value="Genomic_DNA"/>
</dbReference>
<keyword evidence="5 6" id="KW-0472">Membrane</keyword>
<dbReference type="PANTHER" id="PTHR46795:SF3">
    <property type="entry name" value="ABC TRANSPORTER PERMEASE"/>
    <property type="match status" value="1"/>
</dbReference>
<feature type="transmembrane region" description="Helical" evidence="6">
    <location>
        <begin position="233"/>
        <end position="257"/>
    </location>
</feature>
<protein>
    <submittedName>
        <fullName evidence="8">ABC transporter permease</fullName>
    </submittedName>
</protein>
<evidence type="ECO:0000256" key="5">
    <source>
        <dbReference type="ARBA" id="ARBA00023136"/>
    </source>
</evidence>
<evidence type="ECO:0000259" key="7">
    <source>
        <dbReference type="Pfam" id="PF02687"/>
    </source>
</evidence>
<dbReference type="InterPro" id="IPR003838">
    <property type="entry name" value="ABC3_permease_C"/>
</dbReference>
<feature type="transmembrane region" description="Helical" evidence="6">
    <location>
        <begin position="57"/>
        <end position="82"/>
    </location>
</feature>
<dbReference type="Proteomes" id="UP000280696">
    <property type="component" value="Unassembled WGS sequence"/>
</dbReference>
<evidence type="ECO:0000256" key="2">
    <source>
        <dbReference type="ARBA" id="ARBA00022475"/>
    </source>
</evidence>
<dbReference type="PIRSF" id="PIRSF018968">
    <property type="entry name" value="ABC_permease_BceB"/>
    <property type="match status" value="1"/>
</dbReference>